<evidence type="ECO:0000313" key="1">
    <source>
        <dbReference type="EMBL" id="KAG8557071.1"/>
    </source>
</evidence>
<dbReference type="AlphaFoldDB" id="A0AAV7A669"/>
<gene>
    <name evidence="1" type="ORF">GDO81_018322</name>
</gene>
<keyword evidence="2" id="KW-1185">Reference proteome</keyword>
<evidence type="ECO:0000313" key="2">
    <source>
        <dbReference type="Proteomes" id="UP000824782"/>
    </source>
</evidence>
<organism evidence="1 2">
    <name type="scientific">Engystomops pustulosus</name>
    <name type="common">Tungara frog</name>
    <name type="synonym">Physalaemus pustulosus</name>
    <dbReference type="NCBI Taxonomy" id="76066"/>
    <lineage>
        <taxon>Eukaryota</taxon>
        <taxon>Metazoa</taxon>
        <taxon>Chordata</taxon>
        <taxon>Craniata</taxon>
        <taxon>Vertebrata</taxon>
        <taxon>Euteleostomi</taxon>
        <taxon>Amphibia</taxon>
        <taxon>Batrachia</taxon>
        <taxon>Anura</taxon>
        <taxon>Neobatrachia</taxon>
        <taxon>Hyloidea</taxon>
        <taxon>Leptodactylidae</taxon>
        <taxon>Leiuperinae</taxon>
        <taxon>Engystomops</taxon>
    </lineage>
</organism>
<sequence>MRGCIILQESCGGKLKRTCSAPSLRWFPILSGRSAILAGPQMPGVMGLAWSIYGRSYARIHHEILKGVWCGATLSQRSCIIKGVFSRIQVDRA</sequence>
<proteinExistence type="predicted"/>
<accession>A0AAV7A669</accession>
<name>A0AAV7A669_ENGPU</name>
<comment type="caution">
    <text evidence="1">The sequence shown here is derived from an EMBL/GenBank/DDBJ whole genome shotgun (WGS) entry which is preliminary data.</text>
</comment>
<reference evidence="1" key="1">
    <citation type="thesis" date="2020" institute="ProQuest LLC" country="789 East Eisenhower Parkway, Ann Arbor, MI, USA">
        <title>Comparative Genomics and Chromosome Evolution.</title>
        <authorList>
            <person name="Mudd A.B."/>
        </authorList>
    </citation>
    <scope>NUCLEOTIDE SEQUENCE</scope>
    <source>
        <strain evidence="1">237g6f4</strain>
        <tissue evidence="1">Blood</tissue>
    </source>
</reference>
<dbReference type="Proteomes" id="UP000824782">
    <property type="component" value="Unassembled WGS sequence"/>
</dbReference>
<dbReference type="EMBL" id="WNYA01000009">
    <property type="protein sequence ID" value="KAG8557071.1"/>
    <property type="molecule type" value="Genomic_DNA"/>
</dbReference>
<protein>
    <submittedName>
        <fullName evidence="1">Uncharacterized protein</fullName>
    </submittedName>
</protein>